<accession>A0A9P4NZ00</accession>
<proteinExistence type="predicted"/>
<dbReference type="EMBL" id="MU007014">
    <property type="protein sequence ID" value="KAF2435054.1"/>
    <property type="molecule type" value="Genomic_DNA"/>
</dbReference>
<keyword evidence="3" id="KW-1185">Reference proteome</keyword>
<dbReference type="AlphaFoldDB" id="A0A9P4NZ00"/>
<evidence type="ECO:0000313" key="2">
    <source>
        <dbReference type="EMBL" id="KAF2435054.1"/>
    </source>
</evidence>
<reference evidence="2" key="1">
    <citation type="journal article" date="2020" name="Stud. Mycol.">
        <title>101 Dothideomycetes genomes: a test case for predicting lifestyles and emergence of pathogens.</title>
        <authorList>
            <person name="Haridas S."/>
            <person name="Albert R."/>
            <person name="Binder M."/>
            <person name="Bloem J."/>
            <person name="Labutti K."/>
            <person name="Salamov A."/>
            <person name="Andreopoulos B."/>
            <person name="Baker S."/>
            <person name="Barry K."/>
            <person name="Bills G."/>
            <person name="Bluhm B."/>
            <person name="Cannon C."/>
            <person name="Castanera R."/>
            <person name="Culley D."/>
            <person name="Daum C."/>
            <person name="Ezra D."/>
            <person name="Gonzalez J."/>
            <person name="Henrissat B."/>
            <person name="Kuo A."/>
            <person name="Liang C."/>
            <person name="Lipzen A."/>
            <person name="Lutzoni F."/>
            <person name="Magnuson J."/>
            <person name="Mondo S."/>
            <person name="Nolan M."/>
            <person name="Ohm R."/>
            <person name="Pangilinan J."/>
            <person name="Park H.-J."/>
            <person name="Ramirez L."/>
            <person name="Alfaro M."/>
            <person name="Sun H."/>
            <person name="Tritt A."/>
            <person name="Yoshinaga Y."/>
            <person name="Zwiers L.-H."/>
            <person name="Turgeon B."/>
            <person name="Goodwin S."/>
            <person name="Spatafora J."/>
            <person name="Crous P."/>
            <person name="Grigoriev I."/>
        </authorList>
    </citation>
    <scope>NUCLEOTIDE SEQUENCE</scope>
    <source>
        <strain evidence="2">CBS 130266</strain>
    </source>
</reference>
<protein>
    <submittedName>
        <fullName evidence="2">Uncharacterized protein</fullName>
    </submittedName>
</protein>
<comment type="caution">
    <text evidence="2">The sequence shown here is derived from an EMBL/GenBank/DDBJ whole genome shotgun (WGS) entry which is preliminary data.</text>
</comment>
<dbReference type="Proteomes" id="UP000800235">
    <property type="component" value="Unassembled WGS sequence"/>
</dbReference>
<feature type="coiled-coil region" evidence="1">
    <location>
        <begin position="127"/>
        <end position="154"/>
    </location>
</feature>
<evidence type="ECO:0000313" key="3">
    <source>
        <dbReference type="Proteomes" id="UP000800235"/>
    </source>
</evidence>
<keyword evidence="1" id="KW-0175">Coiled coil</keyword>
<sequence length="235" mass="27267">MPTLNQIRKMRATYGDIFENGDLQALQDVVKEEMYHDLKRSRFEKYKDIFETEGAEEMEREVVKDMIMDREIETAMGKHSSTSADQAPATCGAAAENISAELAGLRKELMLIMEGFKIGNGGMDDQVAALNAREKELNARQEEINGRKQELNDRENAVAEREMLVETREFDHEGYVREVEGREALLDSRKVTFEEYKHEQQQELDTKADDLYHEEEELKSWRDDLHAKSPLYQQK</sequence>
<gene>
    <name evidence="2" type="ORF">EJ08DRAFT_675481</name>
</gene>
<organism evidence="2 3">
    <name type="scientific">Tothia fuscella</name>
    <dbReference type="NCBI Taxonomy" id="1048955"/>
    <lineage>
        <taxon>Eukaryota</taxon>
        <taxon>Fungi</taxon>
        <taxon>Dikarya</taxon>
        <taxon>Ascomycota</taxon>
        <taxon>Pezizomycotina</taxon>
        <taxon>Dothideomycetes</taxon>
        <taxon>Pleosporomycetidae</taxon>
        <taxon>Venturiales</taxon>
        <taxon>Cylindrosympodiaceae</taxon>
        <taxon>Tothia</taxon>
    </lineage>
</organism>
<name>A0A9P4NZ00_9PEZI</name>
<evidence type="ECO:0000256" key="1">
    <source>
        <dbReference type="SAM" id="Coils"/>
    </source>
</evidence>